<evidence type="ECO:0000313" key="2">
    <source>
        <dbReference type="EMBL" id="KAG5191806.1"/>
    </source>
</evidence>
<evidence type="ECO:0008006" key="4">
    <source>
        <dbReference type="Google" id="ProtNLM"/>
    </source>
</evidence>
<feature type="region of interest" description="Disordered" evidence="1">
    <location>
        <begin position="202"/>
        <end position="256"/>
    </location>
</feature>
<keyword evidence="3" id="KW-1185">Reference proteome</keyword>
<reference evidence="2" key="1">
    <citation type="submission" date="2021-02" db="EMBL/GenBank/DDBJ databases">
        <title>First Annotated Genome of the Yellow-green Alga Tribonema minus.</title>
        <authorList>
            <person name="Mahan K.M."/>
        </authorList>
    </citation>
    <scope>NUCLEOTIDE SEQUENCE</scope>
    <source>
        <strain evidence="2">UTEX B ZZ1240</strain>
    </source>
</reference>
<name>A0A835ZF76_9STRA</name>
<protein>
    <recommendedName>
        <fullName evidence="4">R3H domain-containing protein</fullName>
    </recommendedName>
</protein>
<feature type="region of interest" description="Disordered" evidence="1">
    <location>
        <begin position="270"/>
        <end position="290"/>
    </location>
</feature>
<dbReference type="Gene3D" id="3.30.1370.50">
    <property type="entry name" value="R3H-like domain"/>
    <property type="match status" value="1"/>
</dbReference>
<accession>A0A835ZF76</accession>
<evidence type="ECO:0000256" key="1">
    <source>
        <dbReference type="SAM" id="MobiDB-lite"/>
    </source>
</evidence>
<sequence>MSELMYDPDSAQLVQPTTALCAGVKTARFALFELAGATDNRDPEPSHDANNHRSCCACAECQCGADCKCSAAAGAGCDPCGEFMWSKAAAGGSCARNMTLGDQDLLTGRATRTAKFSVLEPVLAPHNFVGTDADGLAASDGALRAEQVADTAAPVVEDAVSSRTARVVPAAEADAAEAAAGPVAAATRSVAEPRLTLDLSAAEASSQLPDASSAQPHAANGESTSISKKKKKKKKKSRGKHRSSGTGSMPQSPRQQLERALTARLVRWRNSAAAASDGSKQRDEEGEQDVDEAGLALPLSALPGVDDALFNTACDDLAFPMELSPADRQLVHAAALRAGLLHASCGAGADR</sequence>
<feature type="compositionally biased region" description="Polar residues" evidence="1">
    <location>
        <begin position="203"/>
        <end position="215"/>
    </location>
</feature>
<dbReference type="InterPro" id="IPR036867">
    <property type="entry name" value="R3H_dom_sf"/>
</dbReference>
<dbReference type="Proteomes" id="UP000664859">
    <property type="component" value="Unassembled WGS sequence"/>
</dbReference>
<dbReference type="AlphaFoldDB" id="A0A835ZF76"/>
<organism evidence="2 3">
    <name type="scientific">Tribonema minus</name>
    <dbReference type="NCBI Taxonomy" id="303371"/>
    <lineage>
        <taxon>Eukaryota</taxon>
        <taxon>Sar</taxon>
        <taxon>Stramenopiles</taxon>
        <taxon>Ochrophyta</taxon>
        <taxon>PX clade</taxon>
        <taxon>Xanthophyceae</taxon>
        <taxon>Tribonematales</taxon>
        <taxon>Tribonemataceae</taxon>
        <taxon>Tribonema</taxon>
    </lineage>
</organism>
<proteinExistence type="predicted"/>
<dbReference type="GO" id="GO:0003676">
    <property type="term" value="F:nucleic acid binding"/>
    <property type="evidence" value="ECO:0007669"/>
    <property type="project" value="InterPro"/>
</dbReference>
<gene>
    <name evidence="2" type="ORF">JKP88DRAFT_230748</name>
</gene>
<feature type="compositionally biased region" description="Basic residues" evidence="1">
    <location>
        <begin position="227"/>
        <end position="243"/>
    </location>
</feature>
<dbReference type="EMBL" id="JAFCMP010000014">
    <property type="protein sequence ID" value="KAG5191806.1"/>
    <property type="molecule type" value="Genomic_DNA"/>
</dbReference>
<evidence type="ECO:0000313" key="3">
    <source>
        <dbReference type="Proteomes" id="UP000664859"/>
    </source>
</evidence>
<comment type="caution">
    <text evidence="2">The sequence shown here is derived from an EMBL/GenBank/DDBJ whole genome shotgun (WGS) entry which is preliminary data.</text>
</comment>